<dbReference type="Proteomes" id="UP001341245">
    <property type="component" value="Unassembled WGS sequence"/>
</dbReference>
<dbReference type="Pfam" id="PF00656">
    <property type="entry name" value="Peptidase_C14"/>
    <property type="match status" value="1"/>
</dbReference>
<feature type="domain" description="Peptidase C14 caspase" evidence="1">
    <location>
        <begin position="1"/>
        <end position="63"/>
    </location>
</feature>
<protein>
    <recommendedName>
        <fullName evidence="1">Peptidase C14 caspase domain-containing protein</fullName>
    </recommendedName>
</protein>
<reference evidence="2 3" key="1">
    <citation type="submission" date="2023-11" db="EMBL/GenBank/DDBJ databases">
        <title>Draft genome sequence and annotation of the polyextremotolerant black yeast-like fungus Aureobasidium pullulans NRRL 62042.</title>
        <authorList>
            <person name="Dielentheis-Frenken M.R.E."/>
            <person name="Wibberg D."/>
            <person name="Blank L.M."/>
            <person name="Tiso T."/>
        </authorList>
    </citation>
    <scope>NUCLEOTIDE SEQUENCE [LARGE SCALE GENOMIC DNA]</scope>
    <source>
        <strain evidence="2 3">NRRL 62042</strain>
    </source>
</reference>
<accession>A0ABR0TCT5</accession>
<evidence type="ECO:0000259" key="1">
    <source>
        <dbReference type="Pfam" id="PF00656"/>
    </source>
</evidence>
<evidence type="ECO:0000313" key="2">
    <source>
        <dbReference type="EMBL" id="KAK6002251.1"/>
    </source>
</evidence>
<gene>
    <name evidence="2" type="ORF">QM012_001889</name>
</gene>
<name>A0ABR0TCT5_AURPU</name>
<dbReference type="InterPro" id="IPR011600">
    <property type="entry name" value="Pept_C14_caspase"/>
</dbReference>
<dbReference type="EMBL" id="JASGXD010000012">
    <property type="protein sequence ID" value="KAK6002251.1"/>
    <property type="molecule type" value="Genomic_DNA"/>
</dbReference>
<evidence type="ECO:0000313" key="3">
    <source>
        <dbReference type="Proteomes" id="UP001341245"/>
    </source>
</evidence>
<dbReference type="Gene3D" id="3.40.50.12660">
    <property type="match status" value="1"/>
</dbReference>
<keyword evidence="3" id="KW-1185">Reference proteome</keyword>
<organism evidence="2 3">
    <name type="scientific">Aureobasidium pullulans</name>
    <name type="common">Black yeast</name>
    <name type="synonym">Pullularia pullulans</name>
    <dbReference type="NCBI Taxonomy" id="5580"/>
    <lineage>
        <taxon>Eukaryota</taxon>
        <taxon>Fungi</taxon>
        <taxon>Dikarya</taxon>
        <taxon>Ascomycota</taxon>
        <taxon>Pezizomycotina</taxon>
        <taxon>Dothideomycetes</taxon>
        <taxon>Dothideomycetidae</taxon>
        <taxon>Dothideales</taxon>
        <taxon>Saccotheciaceae</taxon>
        <taxon>Aureobasidium</taxon>
    </lineage>
</organism>
<proteinExistence type="predicted"/>
<comment type="caution">
    <text evidence="2">The sequence shown here is derived from an EMBL/GenBank/DDBJ whole genome shotgun (WGS) entry which is preliminary data.</text>
</comment>
<sequence>MFSGCRDEETSADAQINGVSEGAMSWAFLESTKTNPDPTYKEALHMTRSLLKASDYTQVPQLCVGRELDLNQPLIL</sequence>